<keyword evidence="2" id="KW-1133">Transmembrane helix</keyword>
<keyword evidence="3" id="KW-0732">Signal</keyword>
<proteinExistence type="predicted"/>
<dbReference type="InterPro" id="IPR009091">
    <property type="entry name" value="RCC1/BLIP-II"/>
</dbReference>
<keyword evidence="2" id="KW-0812">Transmembrane</keyword>
<keyword evidence="2" id="KW-0472">Membrane</keyword>
<feature type="compositionally biased region" description="Polar residues" evidence="1">
    <location>
        <begin position="991"/>
        <end position="1010"/>
    </location>
</feature>
<evidence type="ECO:0000256" key="1">
    <source>
        <dbReference type="SAM" id="MobiDB-lite"/>
    </source>
</evidence>
<feature type="compositionally biased region" description="Gly residues" evidence="1">
    <location>
        <begin position="1403"/>
        <end position="1418"/>
    </location>
</feature>
<sequence>MRQHVATRPRAHSSWRRLSAAVGGAALAVTALVVPSMAADDPGTSIEVWGGTTASIPGDESWSQVFETSTATSWLVADKDDRLRVLPGSSSLIATPPAAVTNGQVRDAVVVGSGNSTAALAVTDNGALHRWGASSSRQMPNGTWTSADLGGQGAAVTASTLAALVTLADGGLVRVDSFGAEAIERDGQPLTGVAQTTGVSYVRLADGTVGRIGTVGAEFGQFVELRPAGDDPVIDISAYYAVTESGEVLRLATSGLTPERNVPEVQGTIVSAQAAGSVTAALTDRGQVVVWRPDGTAPAESFTVPGVVADGTTAQLFSTGGSAFAAWVEHGDGSSEPPIEVTQQPSIAGSPQVGETLSVDTPAVFDPAEGVEISHQWWAAEADGDPALLEGETGDSLELTDAHEGMTITYTASGQRGEETPVVTERSNGIGPIEPAEQPGDAGVLQAWGNSVERIEADGTWRDIFTSRVAGAWFIQTSNGLHVIGSGPFAQFPVALTNATFVDAAIFNTAIAWGVTDDGSVHSWGQKRPGQIPNRSWTAEDLGGEAVAIGGGQSSGVAILDGGALVEITGTGVQPVTYDGSAVTNARQTVLTTAVLLDNGAVGYVQGAEFTPIIAADADDPVVEISANVAVTESGKLYDFVQGADATEVAGVPDDLDGTPIRATRAFAAYTVLTDAGEIVTWRPDGADLTENQQVPPRISTGEVKKLLEGAPQQMAVWAIEGPEPPITVTQQPEIAGEPEVGATLTVETPAEFSPAEGVEVTHQWWGSLDDGEPVLLPETSDSLELTSEHRDMTITYTASGQRGDEEPVVSERSNEIGPIVQPPLPDLEADTVPEIAVQGGGEPRVNATIEATPAEFSPADGVQVQHRWYRDGDRIDGANASTYTLAADDIDASITYRSHAVRPADDAELTSDESNAIGPVLPVILEITSAPQITGDGYIGQEHTVIAGETTDDTAVNTFQWTVTFDDDREPVTVDGDTFTPGEDHRGGSITVTQTATRESDGATDSETSAAVGPVRDEPVEVTIESPATIEGTPRVGQTVTGTAAQFSVDDVPAQHYWVIDGVQSEPVTVNAQGQATLTLTKADHERKSIRFRSIATPAELEPVTSTSVDAVGPVLVDLAAVSNPTIAGTPEVGQELSIGTDAVFSDTHQSVTVTYRWLVGDQQVGTGRTLTLTGEHVGAQIVLEATATRGTETATATSDATAAVQPRPGGPVAEIKVENSPVNFAKTAIVHVGTDYAGQAVQVWVGGITMPDLYEVSAAGKIEVKLPGELGLGEYLLVVYGGEPDEAGNVSSLGSDTFAITLPPPGDDTPQGDVDGPDSVTQGQTVDFYVGTQFAGQQVRIGLHSTPRDLGLFTVGEDGFVRGITIPADMEVGAHQIAFYDMNGDFVGWQALEITERVDDGGGNGPGGNGPGGDLPGTGATSPEYLGPIGLAVLLAGAVTMGAAWRRRVQMTS</sequence>
<feature type="region of interest" description="Disordered" evidence="1">
    <location>
        <begin position="800"/>
        <end position="827"/>
    </location>
</feature>
<accession>A0A554RX45</accession>
<gene>
    <name evidence="4" type="ORF">FNM00_13550</name>
</gene>
<evidence type="ECO:0000256" key="2">
    <source>
        <dbReference type="SAM" id="Phobius"/>
    </source>
</evidence>
<organism evidence="4 5">
    <name type="scientific">Aeromicrobium piscarium</name>
    <dbReference type="NCBI Taxonomy" id="2590901"/>
    <lineage>
        <taxon>Bacteria</taxon>
        <taxon>Bacillati</taxon>
        <taxon>Actinomycetota</taxon>
        <taxon>Actinomycetes</taxon>
        <taxon>Propionibacteriales</taxon>
        <taxon>Nocardioidaceae</taxon>
        <taxon>Aeromicrobium</taxon>
    </lineage>
</organism>
<dbReference type="OrthoDB" id="3739164at2"/>
<keyword evidence="5" id="KW-1185">Reference proteome</keyword>
<dbReference type="Gene3D" id="2.60.40.2700">
    <property type="match status" value="3"/>
</dbReference>
<feature type="region of interest" description="Disordered" evidence="1">
    <location>
        <begin position="1399"/>
        <end position="1423"/>
    </location>
</feature>
<feature type="signal peptide" evidence="3">
    <location>
        <begin position="1"/>
        <end position="38"/>
    </location>
</feature>
<feature type="transmembrane region" description="Helical" evidence="2">
    <location>
        <begin position="1427"/>
        <end position="1447"/>
    </location>
</feature>
<evidence type="ECO:0008006" key="6">
    <source>
        <dbReference type="Google" id="ProtNLM"/>
    </source>
</evidence>
<evidence type="ECO:0000256" key="3">
    <source>
        <dbReference type="SAM" id="SignalP"/>
    </source>
</evidence>
<dbReference type="RefSeq" id="WP_143914084.1">
    <property type="nucleotide sequence ID" value="NZ_VLNT01000012.1"/>
</dbReference>
<evidence type="ECO:0000313" key="5">
    <source>
        <dbReference type="Proteomes" id="UP000316988"/>
    </source>
</evidence>
<evidence type="ECO:0000313" key="4">
    <source>
        <dbReference type="EMBL" id="TSD58679.1"/>
    </source>
</evidence>
<reference evidence="4 5" key="1">
    <citation type="submission" date="2019-07" db="EMBL/GenBank/DDBJ databases">
        <authorList>
            <person name="Zhao L.H."/>
        </authorList>
    </citation>
    <scope>NUCLEOTIDE SEQUENCE [LARGE SCALE GENOMIC DNA]</scope>
    <source>
        <strain evidence="4 5">Co35</strain>
    </source>
</reference>
<feature type="chain" id="PRO_5021979644" description="LPXTG cell wall anchor domain-containing protein" evidence="3">
    <location>
        <begin position="39"/>
        <end position="1455"/>
    </location>
</feature>
<dbReference type="EMBL" id="VLNT01000012">
    <property type="protein sequence ID" value="TSD58679.1"/>
    <property type="molecule type" value="Genomic_DNA"/>
</dbReference>
<protein>
    <recommendedName>
        <fullName evidence="6">LPXTG cell wall anchor domain-containing protein</fullName>
    </recommendedName>
</protein>
<dbReference type="Proteomes" id="UP000316988">
    <property type="component" value="Unassembled WGS sequence"/>
</dbReference>
<comment type="caution">
    <text evidence="4">The sequence shown here is derived from an EMBL/GenBank/DDBJ whole genome shotgun (WGS) entry which is preliminary data.</text>
</comment>
<feature type="region of interest" description="Disordered" evidence="1">
    <location>
        <begin position="412"/>
        <end position="440"/>
    </location>
</feature>
<dbReference type="SUPFAM" id="SSF50985">
    <property type="entry name" value="RCC1/BLIP-II"/>
    <property type="match status" value="2"/>
</dbReference>
<feature type="region of interest" description="Disordered" evidence="1">
    <location>
        <begin position="978"/>
        <end position="1015"/>
    </location>
</feature>
<name>A0A554RX45_9ACTN</name>